<dbReference type="Gene3D" id="3.30.200.20">
    <property type="entry name" value="Phosphorylase Kinase, domain 1"/>
    <property type="match status" value="1"/>
</dbReference>
<comment type="caution">
    <text evidence="2">The sequence shown here is derived from an EMBL/GenBank/DDBJ whole genome shotgun (WGS) entry which is preliminary data.</text>
</comment>
<protein>
    <submittedName>
        <fullName evidence="2">Kinase, ATP binding protein</fullName>
    </submittedName>
</protein>
<keyword evidence="3" id="KW-1185">Reference proteome</keyword>
<evidence type="ECO:0000313" key="3">
    <source>
        <dbReference type="Proteomes" id="UP000215914"/>
    </source>
</evidence>
<organism evidence="2 3">
    <name type="scientific">Helianthus annuus</name>
    <name type="common">Common sunflower</name>
    <dbReference type="NCBI Taxonomy" id="4232"/>
    <lineage>
        <taxon>Eukaryota</taxon>
        <taxon>Viridiplantae</taxon>
        <taxon>Streptophyta</taxon>
        <taxon>Embryophyta</taxon>
        <taxon>Tracheophyta</taxon>
        <taxon>Spermatophyta</taxon>
        <taxon>Magnoliopsida</taxon>
        <taxon>eudicotyledons</taxon>
        <taxon>Gunneridae</taxon>
        <taxon>Pentapetalae</taxon>
        <taxon>asterids</taxon>
        <taxon>campanulids</taxon>
        <taxon>Asterales</taxon>
        <taxon>Asteraceae</taxon>
        <taxon>Asteroideae</taxon>
        <taxon>Heliantheae alliance</taxon>
        <taxon>Heliantheae</taxon>
        <taxon>Helianthus</taxon>
    </lineage>
</organism>
<evidence type="ECO:0000256" key="1">
    <source>
        <dbReference type="PROSITE-ProRule" id="PRU10141"/>
    </source>
</evidence>
<keyword evidence="1" id="KW-0067">ATP-binding</keyword>
<dbReference type="PROSITE" id="PS00107">
    <property type="entry name" value="PROTEIN_KINASE_ATP"/>
    <property type="match status" value="1"/>
</dbReference>
<sequence length="54" mass="6103">MVQKLYKSGKTTVSSYAACVGNTFQLSRKLGNGSFGEIFMSLYDDHLGYVFKKW</sequence>
<keyword evidence="2" id="KW-0418">Kinase</keyword>
<reference evidence="2" key="2">
    <citation type="submission" date="2020-06" db="EMBL/GenBank/DDBJ databases">
        <title>Helianthus annuus Genome sequencing and assembly Release 2.</title>
        <authorList>
            <person name="Gouzy J."/>
            <person name="Langlade N."/>
            <person name="Munos S."/>
        </authorList>
    </citation>
    <scope>NUCLEOTIDE SEQUENCE</scope>
    <source>
        <tissue evidence="2">Leaves</tissue>
    </source>
</reference>
<gene>
    <name evidence="2" type="ORF">HanXRQr2_Chr10g0460451</name>
</gene>
<name>A0A9K3I122_HELAN</name>
<keyword evidence="1" id="KW-0547">Nucleotide-binding</keyword>
<dbReference type="AlphaFoldDB" id="A0A9K3I122"/>
<evidence type="ECO:0000313" key="2">
    <source>
        <dbReference type="EMBL" id="KAF5788117.1"/>
    </source>
</evidence>
<dbReference type="InterPro" id="IPR017441">
    <property type="entry name" value="Protein_kinase_ATP_BS"/>
</dbReference>
<proteinExistence type="predicted"/>
<accession>A0A9K3I122</accession>
<dbReference type="GO" id="GO:0005524">
    <property type="term" value="F:ATP binding"/>
    <property type="evidence" value="ECO:0007669"/>
    <property type="project" value="UniProtKB-UniRule"/>
</dbReference>
<feature type="binding site" evidence="1">
    <location>
        <position position="52"/>
    </location>
    <ligand>
        <name>ATP</name>
        <dbReference type="ChEBI" id="CHEBI:30616"/>
    </ligand>
</feature>
<dbReference type="GO" id="GO:0016301">
    <property type="term" value="F:kinase activity"/>
    <property type="evidence" value="ECO:0007669"/>
    <property type="project" value="UniProtKB-KW"/>
</dbReference>
<reference evidence="2" key="1">
    <citation type="journal article" date="2017" name="Nature">
        <title>The sunflower genome provides insights into oil metabolism, flowering and Asterid evolution.</title>
        <authorList>
            <person name="Badouin H."/>
            <person name="Gouzy J."/>
            <person name="Grassa C.J."/>
            <person name="Murat F."/>
            <person name="Staton S.E."/>
            <person name="Cottret L."/>
            <person name="Lelandais-Briere C."/>
            <person name="Owens G.L."/>
            <person name="Carrere S."/>
            <person name="Mayjonade B."/>
            <person name="Legrand L."/>
            <person name="Gill N."/>
            <person name="Kane N.C."/>
            <person name="Bowers J.E."/>
            <person name="Hubner S."/>
            <person name="Bellec A."/>
            <person name="Berard A."/>
            <person name="Berges H."/>
            <person name="Blanchet N."/>
            <person name="Boniface M.C."/>
            <person name="Brunel D."/>
            <person name="Catrice O."/>
            <person name="Chaidir N."/>
            <person name="Claudel C."/>
            <person name="Donnadieu C."/>
            <person name="Faraut T."/>
            <person name="Fievet G."/>
            <person name="Helmstetter N."/>
            <person name="King M."/>
            <person name="Knapp S.J."/>
            <person name="Lai Z."/>
            <person name="Le Paslier M.C."/>
            <person name="Lippi Y."/>
            <person name="Lorenzon L."/>
            <person name="Mandel J.R."/>
            <person name="Marage G."/>
            <person name="Marchand G."/>
            <person name="Marquand E."/>
            <person name="Bret-Mestries E."/>
            <person name="Morien E."/>
            <person name="Nambeesan S."/>
            <person name="Nguyen T."/>
            <person name="Pegot-Espagnet P."/>
            <person name="Pouilly N."/>
            <person name="Raftis F."/>
            <person name="Sallet E."/>
            <person name="Schiex T."/>
            <person name="Thomas J."/>
            <person name="Vandecasteele C."/>
            <person name="Vares D."/>
            <person name="Vear F."/>
            <person name="Vautrin S."/>
            <person name="Crespi M."/>
            <person name="Mangin B."/>
            <person name="Burke J.M."/>
            <person name="Salse J."/>
            <person name="Munos S."/>
            <person name="Vincourt P."/>
            <person name="Rieseberg L.H."/>
            <person name="Langlade N.B."/>
        </authorList>
    </citation>
    <scope>NUCLEOTIDE SEQUENCE</scope>
    <source>
        <tissue evidence="2">Leaves</tissue>
    </source>
</reference>
<dbReference type="EMBL" id="MNCJ02000325">
    <property type="protein sequence ID" value="KAF5788117.1"/>
    <property type="molecule type" value="Genomic_DNA"/>
</dbReference>
<keyword evidence="2" id="KW-0808">Transferase</keyword>
<dbReference type="Proteomes" id="UP000215914">
    <property type="component" value="Unassembled WGS sequence"/>
</dbReference>
<dbReference type="Gramene" id="mRNA:HanXRQr2_Chr10g0460451">
    <property type="protein sequence ID" value="CDS:HanXRQr2_Chr10g0460451.1"/>
    <property type="gene ID" value="HanXRQr2_Chr10g0460451"/>
</dbReference>